<feature type="binding site" evidence="8">
    <location>
        <position position="19"/>
    </location>
    <ligand>
        <name>phosphoenolpyruvate</name>
        <dbReference type="ChEBI" id="CHEBI:58702"/>
    </ligand>
</feature>
<keyword evidence="5 8" id="KW-0808">Transferase</keyword>
<comment type="subcellular location">
    <subcellularLocation>
        <location evidence="8">Cytoplasm</location>
    </subcellularLocation>
</comment>
<dbReference type="InterPro" id="IPR006264">
    <property type="entry name" value="EPSP_synthase"/>
</dbReference>
<dbReference type="CDD" id="cd01556">
    <property type="entry name" value="EPSP_synthase"/>
    <property type="match status" value="1"/>
</dbReference>
<dbReference type="GO" id="GO:0008652">
    <property type="term" value="P:amino acid biosynthetic process"/>
    <property type="evidence" value="ECO:0007669"/>
    <property type="project" value="UniProtKB-KW"/>
</dbReference>
<feature type="binding site" evidence="8">
    <location>
        <position position="166"/>
    </location>
    <ligand>
        <name>3-phosphoshikimate</name>
        <dbReference type="ChEBI" id="CHEBI:145989"/>
    </ligand>
</feature>
<evidence type="ECO:0000256" key="2">
    <source>
        <dbReference type="ARBA" id="ARBA00009948"/>
    </source>
</evidence>
<dbReference type="PROSITE" id="PS00885">
    <property type="entry name" value="EPSP_SYNTHASE_2"/>
    <property type="match status" value="1"/>
</dbReference>
<dbReference type="HAMAP" id="MF_00210">
    <property type="entry name" value="EPSP_synth"/>
    <property type="match status" value="1"/>
</dbReference>
<comment type="caution">
    <text evidence="8">Lacks conserved residue(s) required for the propagation of feature annotation.</text>
</comment>
<dbReference type="PANTHER" id="PTHR21090">
    <property type="entry name" value="AROM/DEHYDROQUINATE SYNTHASE"/>
    <property type="match status" value="1"/>
</dbReference>
<evidence type="ECO:0000259" key="9">
    <source>
        <dbReference type="Pfam" id="PF00275"/>
    </source>
</evidence>
<dbReference type="InterPro" id="IPR036968">
    <property type="entry name" value="Enolpyruvate_Tfrase_sf"/>
</dbReference>
<evidence type="ECO:0000313" key="11">
    <source>
        <dbReference type="Proteomes" id="UP000044136"/>
    </source>
</evidence>
<dbReference type="UniPathway" id="UPA00053">
    <property type="reaction ID" value="UER00089"/>
</dbReference>
<keyword evidence="4 8" id="KW-0028">Amino-acid biosynthesis</keyword>
<dbReference type="eggNOG" id="COG0128">
    <property type="taxonomic scope" value="Bacteria"/>
</dbReference>
<dbReference type="GO" id="GO:0003866">
    <property type="term" value="F:3-phosphoshikimate 1-carboxyvinyltransferase activity"/>
    <property type="evidence" value="ECO:0007669"/>
    <property type="project" value="UniProtKB-UniRule"/>
</dbReference>
<reference evidence="10 11" key="1">
    <citation type="submission" date="2014-07" db="EMBL/GenBank/DDBJ databases">
        <authorList>
            <person name="Urmite Genomes Urmite Genomes"/>
        </authorList>
    </citation>
    <scope>NUCLEOTIDE SEQUENCE [LARGE SCALE GENOMIC DNA]</scope>
    <source>
        <strain evidence="10 11">13MG44_air</strain>
    </source>
</reference>
<dbReference type="InterPro" id="IPR023193">
    <property type="entry name" value="EPSP_synthase_CS"/>
</dbReference>
<dbReference type="AlphaFoldDB" id="A0A078M208"/>
<evidence type="ECO:0000256" key="5">
    <source>
        <dbReference type="ARBA" id="ARBA00022679"/>
    </source>
</evidence>
<comment type="subunit">
    <text evidence="8">Monomer.</text>
</comment>
<dbReference type="GO" id="GO:0009073">
    <property type="term" value="P:aromatic amino acid family biosynthetic process"/>
    <property type="evidence" value="ECO:0007669"/>
    <property type="project" value="UniProtKB-KW"/>
</dbReference>
<dbReference type="Gene3D" id="3.65.10.10">
    <property type="entry name" value="Enolpyruvate transferase domain"/>
    <property type="match status" value="2"/>
</dbReference>
<dbReference type="EMBL" id="CCSE01000001">
    <property type="protein sequence ID" value="CEA00195.1"/>
    <property type="molecule type" value="Genomic_DNA"/>
</dbReference>
<dbReference type="OrthoDB" id="9809920at2"/>
<feature type="binding site" evidence="8">
    <location>
        <position position="339"/>
    </location>
    <ligand>
        <name>3-phosphoshikimate</name>
        <dbReference type="ChEBI" id="CHEBI:145989"/>
    </ligand>
</feature>
<dbReference type="GO" id="GO:0009423">
    <property type="term" value="P:chorismate biosynthetic process"/>
    <property type="evidence" value="ECO:0007669"/>
    <property type="project" value="UniProtKB-UniRule"/>
</dbReference>
<evidence type="ECO:0000313" key="10">
    <source>
        <dbReference type="EMBL" id="CEA00195.1"/>
    </source>
</evidence>
<dbReference type="HOGENOM" id="CLU_024321_0_1_9"/>
<gene>
    <name evidence="8 10" type="primary">aroA</name>
    <name evidence="10" type="ORF">BN1048_00861</name>
</gene>
<accession>A0A078M208</accession>
<feature type="binding site" evidence="8">
    <location>
        <position position="91"/>
    </location>
    <ligand>
        <name>phosphoenolpyruvate</name>
        <dbReference type="ChEBI" id="CHEBI:58702"/>
    </ligand>
</feature>
<keyword evidence="6 8" id="KW-0057">Aromatic amino acid biosynthesis</keyword>
<dbReference type="NCBIfam" id="TIGR01356">
    <property type="entry name" value="aroA"/>
    <property type="match status" value="1"/>
</dbReference>
<feature type="binding site" evidence="8">
    <location>
        <position position="387"/>
    </location>
    <ligand>
        <name>phosphoenolpyruvate</name>
        <dbReference type="ChEBI" id="CHEBI:58702"/>
    </ligand>
</feature>
<keyword evidence="11" id="KW-1185">Reference proteome</keyword>
<keyword evidence="3 8" id="KW-0963">Cytoplasm</keyword>
<feature type="binding site" evidence="8">
    <location>
        <position position="312"/>
    </location>
    <ligand>
        <name>3-phosphoshikimate</name>
        <dbReference type="ChEBI" id="CHEBI:145989"/>
    </ligand>
</feature>
<dbReference type="EC" id="2.5.1.19" evidence="8"/>
<comment type="catalytic activity">
    <reaction evidence="7">
        <text>3-phosphoshikimate + phosphoenolpyruvate = 5-O-(1-carboxyvinyl)-3-phosphoshikimate + phosphate</text>
        <dbReference type="Rhea" id="RHEA:21256"/>
        <dbReference type="ChEBI" id="CHEBI:43474"/>
        <dbReference type="ChEBI" id="CHEBI:57701"/>
        <dbReference type="ChEBI" id="CHEBI:58702"/>
        <dbReference type="ChEBI" id="CHEBI:145989"/>
        <dbReference type="EC" id="2.5.1.19"/>
    </reaction>
    <physiologicalReaction direction="left-to-right" evidence="7">
        <dbReference type="Rhea" id="RHEA:21257"/>
    </physiologicalReaction>
</comment>
<organism evidence="10 11">
    <name type="scientific">Jeotgalicoccus saudimassiliensis</name>
    <dbReference type="NCBI Taxonomy" id="1461582"/>
    <lineage>
        <taxon>Bacteria</taxon>
        <taxon>Bacillati</taxon>
        <taxon>Bacillota</taxon>
        <taxon>Bacilli</taxon>
        <taxon>Bacillales</taxon>
        <taxon>Staphylococcaceae</taxon>
        <taxon>Jeotgalicoccus</taxon>
    </lineage>
</organism>
<dbReference type="InterPro" id="IPR013792">
    <property type="entry name" value="RNA3'P_cycl/enolpyr_Trfase_a/b"/>
</dbReference>
<feature type="binding site" evidence="8">
    <location>
        <position position="166"/>
    </location>
    <ligand>
        <name>phosphoenolpyruvate</name>
        <dbReference type="ChEBI" id="CHEBI:58702"/>
    </ligand>
</feature>
<feature type="binding site" evidence="8">
    <location>
        <position position="20"/>
    </location>
    <ligand>
        <name>3-phosphoshikimate</name>
        <dbReference type="ChEBI" id="CHEBI:145989"/>
    </ligand>
</feature>
<name>A0A078M208_9STAP</name>
<dbReference type="STRING" id="1461582.BN1048_00861"/>
<evidence type="ECO:0000256" key="1">
    <source>
        <dbReference type="ARBA" id="ARBA00004811"/>
    </source>
</evidence>
<feature type="binding site" evidence="8">
    <location>
        <position position="24"/>
    </location>
    <ligand>
        <name>3-phosphoshikimate</name>
        <dbReference type="ChEBI" id="CHEBI:145989"/>
    </ligand>
</feature>
<dbReference type="Pfam" id="PF00275">
    <property type="entry name" value="EPSP_synthase"/>
    <property type="match status" value="1"/>
</dbReference>
<comment type="pathway">
    <text evidence="1 8">Metabolic intermediate biosynthesis; chorismate biosynthesis; chorismate from D-erythrose 4-phosphate and phosphoenolpyruvate: step 6/7.</text>
</comment>
<dbReference type="FunFam" id="3.65.10.10:FF:000005">
    <property type="entry name" value="3-phosphoshikimate 1-carboxyvinyltransferase"/>
    <property type="match status" value="1"/>
</dbReference>
<feature type="binding site" evidence="8">
    <location>
        <position position="19"/>
    </location>
    <ligand>
        <name>3-phosphoshikimate</name>
        <dbReference type="ChEBI" id="CHEBI:145989"/>
    </ligand>
</feature>
<dbReference type="RefSeq" id="WP_035808807.1">
    <property type="nucleotide sequence ID" value="NZ_CCSE01000001.1"/>
</dbReference>
<sequence>MKHLLNGTFTGTTRVPGDKSITHRALMLGALSEGTTHISRPLISADTLRTLENMRQLGADITRDGDDFTVVSAGHSRLKSPLETLYTGNSGTTTRLITGLLAGLKNITASVEGDATIAKRPMDRVVIPLSHMGADITLKDEKYPPVNIHPAVIKPLEYEMPIASAQVKSAILFAGLFTEGKTIVHETHKSRNHSEIMMAQFGADIAVSGSTVTLTGGKDLTAVDVTVPGDISSAAFLIVLALITEGADVTIENVSLNETRSGIIDVVKHMGGNIAITEHDSTGEKFGDIRVQYTPDLKPFHIDGDIIPRLIDEIPILAVLAAFANGESTVRGAEELRFKETDRITAVISELEKFGVSFEEYKDGFKVTPGYGTVKEGELFKGYHDHRIIMMLIVMAIAVNTNIEIDDDSAIDVSFPSFVSDLEGLRKDR</sequence>
<evidence type="ECO:0000256" key="6">
    <source>
        <dbReference type="ARBA" id="ARBA00023141"/>
    </source>
</evidence>
<evidence type="ECO:0000256" key="8">
    <source>
        <dbReference type="HAMAP-Rule" id="MF_00210"/>
    </source>
</evidence>
<feature type="binding site" evidence="8">
    <location>
        <position position="164"/>
    </location>
    <ligand>
        <name>3-phosphoshikimate</name>
        <dbReference type="ChEBI" id="CHEBI:145989"/>
    </ligand>
</feature>
<dbReference type="PROSITE" id="PS00104">
    <property type="entry name" value="EPSP_SYNTHASE_1"/>
    <property type="match status" value="1"/>
</dbReference>
<dbReference type="PANTHER" id="PTHR21090:SF5">
    <property type="entry name" value="PENTAFUNCTIONAL AROM POLYPEPTIDE"/>
    <property type="match status" value="1"/>
</dbReference>
<feature type="binding site" evidence="8">
    <location>
        <position position="343"/>
    </location>
    <ligand>
        <name>phosphoenolpyruvate</name>
        <dbReference type="ChEBI" id="CHEBI:58702"/>
    </ligand>
</feature>
<dbReference type="PIRSF" id="PIRSF000505">
    <property type="entry name" value="EPSPS"/>
    <property type="match status" value="1"/>
</dbReference>
<comment type="similarity">
    <text evidence="2 8">Belongs to the EPSP synthase family.</text>
</comment>
<comment type="function">
    <text evidence="8">Catalyzes the transfer of the enolpyruvyl moiety of phosphoenolpyruvate (PEP) to the 5-hydroxyl of shikimate-3-phosphate (S3P) to produce enolpyruvyl shikimate-3-phosphate and inorganic phosphate.</text>
</comment>
<dbReference type="GO" id="GO:0005737">
    <property type="term" value="C:cytoplasm"/>
    <property type="evidence" value="ECO:0007669"/>
    <property type="project" value="UniProtKB-SubCell"/>
</dbReference>
<protein>
    <recommendedName>
        <fullName evidence="8">3-phosphoshikimate 1-carboxyvinyltransferase</fullName>
        <ecNumber evidence="8">2.5.1.19</ecNumber>
    </recommendedName>
    <alternativeName>
        <fullName evidence="8">5-enolpyruvylshikimate-3-phosphate synthase</fullName>
        <shortName evidence="8">EPSP synthase</shortName>
        <shortName evidence="8">EPSPS</shortName>
    </alternativeName>
</protein>
<feature type="active site" description="Proton acceptor" evidence="8">
    <location>
        <position position="312"/>
    </location>
</feature>
<evidence type="ECO:0000256" key="7">
    <source>
        <dbReference type="ARBA" id="ARBA00044633"/>
    </source>
</evidence>
<feature type="domain" description="Enolpyruvate transferase" evidence="9">
    <location>
        <begin position="9"/>
        <end position="422"/>
    </location>
</feature>
<dbReference type="Proteomes" id="UP000044136">
    <property type="component" value="Unassembled WGS sequence"/>
</dbReference>
<dbReference type="InterPro" id="IPR001986">
    <property type="entry name" value="Enolpyruvate_Tfrase_dom"/>
</dbReference>
<feature type="binding site" evidence="8">
    <location>
        <position position="120"/>
    </location>
    <ligand>
        <name>phosphoenolpyruvate</name>
        <dbReference type="ChEBI" id="CHEBI:58702"/>
    </ligand>
</feature>
<evidence type="ECO:0000256" key="4">
    <source>
        <dbReference type="ARBA" id="ARBA00022605"/>
    </source>
</evidence>
<evidence type="ECO:0000256" key="3">
    <source>
        <dbReference type="ARBA" id="ARBA00022490"/>
    </source>
</evidence>
<proteinExistence type="inferred from homology"/>
<dbReference type="SUPFAM" id="SSF55205">
    <property type="entry name" value="EPT/RTPC-like"/>
    <property type="match status" value="1"/>
</dbReference>